<protein>
    <recommendedName>
        <fullName evidence="3">Ig-like domain-containing protein</fullName>
    </recommendedName>
</protein>
<evidence type="ECO:0000256" key="2">
    <source>
        <dbReference type="SAM" id="SignalP"/>
    </source>
</evidence>
<dbReference type="InterPro" id="IPR003599">
    <property type="entry name" value="Ig_sub"/>
</dbReference>
<keyword evidence="1" id="KW-1133">Transmembrane helix</keyword>
<dbReference type="Proteomes" id="UP001279410">
    <property type="component" value="Unassembled WGS sequence"/>
</dbReference>
<evidence type="ECO:0000313" key="4">
    <source>
        <dbReference type="EMBL" id="GLD50280.1"/>
    </source>
</evidence>
<sequence>MSQTLLFIKLLLVHHTAQSLTETQAHCNDNVSLKCADDIDSMDFLSVTWYKITDDRKRGIIRRGKGDSQTQNYTFPREAKFGSGGTYSLVLFSVKPGDSGTYECAISADIGGRNQNHEAKLLVHECVTRAELTTATAVLNSTQSTLPCQQQVKDLPVVWSVVGYVAIGLVKIFLCVISILVIRIRSSKRRPRRW</sequence>
<keyword evidence="2" id="KW-0732">Signal</keyword>
<dbReference type="Pfam" id="PF07686">
    <property type="entry name" value="V-set"/>
    <property type="match status" value="1"/>
</dbReference>
<feature type="chain" id="PRO_5042117035" description="Ig-like domain-containing protein" evidence="2">
    <location>
        <begin position="20"/>
        <end position="194"/>
    </location>
</feature>
<evidence type="ECO:0000259" key="3">
    <source>
        <dbReference type="PROSITE" id="PS50835"/>
    </source>
</evidence>
<dbReference type="AlphaFoldDB" id="A0AAD3R0E2"/>
<keyword evidence="1" id="KW-0812">Transmembrane</keyword>
<comment type="caution">
    <text evidence="4">The sequence shown here is derived from an EMBL/GenBank/DDBJ whole genome shotgun (WGS) entry which is preliminary data.</text>
</comment>
<dbReference type="EMBL" id="BRZM01000009">
    <property type="protein sequence ID" value="GLD50280.1"/>
    <property type="molecule type" value="Genomic_DNA"/>
</dbReference>
<organism evidence="4 5">
    <name type="scientific">Lates japonicus</name>
    <name type="common">Japanese lates</name>
    <dbReference type="NCBI Taxonomy" id="270547"/>
    <lineage>
        <taxon>Eukaryota</taxon>
        <taxon>Metazoa</taxon>
        <taxon>Chordata</taxon>
        <taxon>Craniata</taxon>
        <taxon>Vertebrata</taxon>
        <taxon>Euteleostomi</taxon>
        <taxon>Actinopterygii</taxon>
        <taxon>Neopterygii</taxon>
        <taxon>Teleostei</taxon>
        <taxon>Neoteleostei</taxon>
        <taxon>Acanthomorphata</taxon>
        <taxon>Carangaria</taxon>
        <taxon>Carangaria incertae sedis</taxon>
        <taxon>Centropomidae</taxon>
        <taxon>Lates</taxon>
    </lineage>
</organism>
<name>A0AAD3R0E2_LATJO</name>
<proteinExistence type="predicted"/>
<keyword evidence="5" id="KW-1185">Reference proteome</keyword>
<dbReference type="PROSITE" id="PS50835">
    <property type="entry name" value="IG_LIKE"/>
    <property type="match status" value="1"/>
</dbReference>
<feature type="transmembrane region" description="Helical" evidence="1">
    <location>
        <begin position="157"/>
        <end position="182"/>
    </location>
</feature>
<dbReference type="InterPro" id="IPR013783">
    <property type="entry name" value="Ig-like_fold"/>
</dbReference>
<dbReference type="PANTHER" id="PTHR15193:SF2">
    <property type="match status" value="1"/>
</dbReference>
<feature type="signal peptide" evidence="2">
    <location>
        <begin position="1"/>
        <end position="19"/>
    </location>
</feature>
<evidence type="ECO:0000313" key="5">
    <source>
        <dbReference type="Proteomes" id="UP001279410"/>
    </source>
</evidence>
<dbReference type="PANTHER" id="PTHR15193">
    <property type="entry name" value="CD83 ANTIGEN"/>
    <property type="match status" value="1"/>
</dbReference>
<dbReference type="InterPro" id="IPR007110">
    <property type="entry name" value="Ig-like_dom"/>
</dbReference>
<dbReference type="SMART" id="SM00409">
    <property type="entry name" value="IG"/>
    <property type="match status" value="1"/>
</dbReference>
<gene>
    <name evidence="4" type="ORF">AKAME5_000360400</name>
</gene>
<feature type="domain" description="Ig-like" evidence="3">
    <location>
        <begin position="28"/>
        <end position="122"/>
    </location>
</feature>
<accession>A0AAD3R0E2</accession>
<evidence type="ECO:0000256" key="1">
    <source>
        <dbReference type="SAM" id="Phobius"/>
    </source>
</evidence>
<reference evidence="4" key="1">
    <citation type="submission" date="2022-08" db="EMBL/GenBank/DDBJ databases">
        <title>Genome sequencing of akame (Lates japonicus).</title>
        <authorList>
            <person name="Hashiguchi Y."/>
            <person name="Takahashi H."/>
        </authorList>
    </citation>
    <scope>NUCLEOTIDE SEQUENCE</scope>
    <source>
        <strain evidence="4">Kochi</strain>
    </source>
</reference>
<dbReference type="InterPro" id="IPR036179">
    <property type="entry name" value="Ig-like_dom_sf"/>
</dbReference>
<dbReference type="Gene3D" id="2.60.40.10">
    <property type="entry name" value="Immunoglobulins"/>
    <property type="match status" value="1"/>
</dbReference>
<keyword evidence="1" id="KW-0472">Membrane</keyword>
<dbReference type="InterPro" id="IPR013106">
    <property type="entry name" value="Ig_V-set"/>
</dbReference>
<dbReference type="SUPFAM" id="SSF48726">
    <property type="entry name" value="Immunoglobulin"/>
    <property type="match status" value="1"/>
</dbReference>